<dbReference type="AlphaFoldDB" id="A0AAU8F112"/>
<proteinExistence type="predicted"/>
<sequence>MQDGKTVEEALEDHKFECDRSTFDEVLPLINGLNIYIERIPSYPYKSYDRDGDYEETMYLYDYQDVLKLFKELDPFTYFVTMVYKAKNMEEYEIWSGIALRVKKVLRQLNIKIPNYGNRVFVAMSFNDELKGLRKQLCKVIETNGFKPIIIDSKEHNNQIVPEIFYEIERAEFVIADLTHHKAGYAKGIGKQVIFTCKKDEFEKRHFDVAQTQSFGNPSMN</sequence>
<accession>A0AAU8F112</accession>
<dbReference type="EMBL" id="CP123058">
    <property type="protein sequence ID" value="XCH18013.1"/>
    <property type="molecule type" value="Genomic_DNA"/>
</dbReference>
<dbReference type="RefSeq" id="WP_353706423.1">
    <property type="nucleotide sequence ID" value="NZ_CP123058.1"/>
</dbReference>
<reference evidence="1" key="1">
    <citation type="submission" date="2023-04" db="EMBL/GenBank/DDBJ databases">
        <title>Bacillus cereus group whole genome sequencing.</title>
        <authorList>
            <person name="Kang M."/>
            <person name="Kim H.J."/>
        </authorList>
    </citation>
    <scope>NUCLEOTIDE SEQUENCE</scope>
    <source>
        <strain evidence="1">MS39</strain>
    </source>
</reference>
<evidence type="ECO:0000313" key="1">
    <source>
        <dbReference type="EMBL" id="XCH18013.1"/>
    </source>
</evidence>
<name>A0AAU8F112_9BACI</name>
<organism evidence="1">
    <name type="scientific">Bacillus cereus group sp. MS39</name>
    <dbReference type="NCBI Taxonomy" id="3041344"/>
    <lineage>
        <taxon>Bacteria</taxon>
        <taxon>Bacillati</taxon>
        <taxon>Bacillota</taxon>
        <taxon>Bacilli</taxon>
        <taxon>Bacillales</taxon>
        <taxon>Bacillaceae</taxon>
        <taxon>Bacillus</taxon>
        <taxon>Bacillus cereus group</taxon>
    </lineage>
</organism>
<protein>
    <submittedName>
        <fullName evidence="1">Uncharacterized protein</fullName>
    </submittedName>
</protein>
<gene>
    <name evidence="1" type="ORF">QEP67_21455</name>
</gene>